<comment type="caution">
    <text evidence="1">The sequence shown here is derived from an EMBL/GenBank/DDBJ whole genome shotgun (WGS) entry which is preliminary data.</text>
</comment>
<accession>A0A939PKW9</accession>
<dbReference type="RefSeq" id="WP_208262413.1">
    <property type="nucleotide sequence ID" value="NZ_JAGEOJ010000025.1"/>
</dbReference>
<organism evidence="1 2">
    <name type="scientific">Actinomadura barringtoniae</name>
    <dbReference type="NCBI Taxonomy" id="1427535"/>
    <lineage>
        <taxon>Bacteria</taxon>
        <taxon>Bacillati</taxon>
        <taxon>Actinomycetota</taxon>
        <taxon>Actinomycetes</taxon>
        <taxon>Streptosporangiales</taxon>
        <taxon>Thermomonosporaceae</taxon>
        <taxon>Actinomadura</taxon>
    </lineage>
</organism>
<evidence type="ECO:0000313" key="2">
    <source>
        <dbReference type="Proteomes" id="UP000669179"/>
    </source>
</evidence>
<keyword evidence="2" id="KW-1185">Reference proteome</keyword>
<evidence type="ECO:0008006" key="3">
    <source>
        <dbReference type="Google" id="ProtNLM"/>
    </source>
</evidence>
<dbReference type="Proteomes" id="UP000669179">
    <property type="component" value="Unassembled WGS sequence"/>
</dbReference>
<evidence type="ECO:0000313" key="1">
    <source>
        <dbReference type="EMBL" id="MBO2454202.1"/>
    </source>
</evidence>
<dbReference type="EMBL" id="JAGEOJ010000025">
    <property type="protein sequence ID" value="MBO2454202.1"/>
    <property type="molecule type" value="Genomic_DNA"/>
</dbReference>
<gene>
    <name evidence="1" type="ORF">J4573_44440</name>
</gene>
<dbReference type="AlphaFoldDB" id="A0A939PKW9"/>
<sequence length="144" mass="16350">MRILIDENSPVQLVQVLEALLPRHTVHHVISNNWKSKNDIPLLLDARTRRYDLFLTRDGRQLEDPDETDAIKKAKVHHVRFAQRHKGREGLALAMGAVIGAMPGLVAELEDADGQRLVRIAGLNPAGRFEVTDPRKDPPKYWPR</sequence>
<proteinExistence type="predicted"/>
<reference evidence="1" key="1">
    <citation type="submission" date="2021-03" db="EMBL/GenBank/DDBJ databases">
        <authorList>
            <person name="Kanchanasin P."/>
            <person name="Saeng-In P."/>
            <person name="Phongsopitanun W."/>
            <person name="Yuki M."/>
            <person name="Kudo T."/>
            <person name="Ohkuma M."/>
            <person name="Tanasupawat S."/>
        </authorList>
    </citation>
    <scope>NUCLEOTIDE SEQUENCE</scope>
    <source>
        <strain evidence="1">GKU 128</strain>
    </source>
</reference>
<name>A0A939PKW9_9ACTN</name>
<protein>
    <recommendedName>
        <fullName evidence="3">VapC45 PIN like domain-containing protein</fullName>
    </recommendedName>
</protein>